<dbReference type="GO" id="GO:0016994">
    <property type="term" value="F:precorrin-6A reductase activity"/>
    <property type="evidence" value="ECO:0007669"/>
    <property type="project" value="UniProtKB-EC"/>
</dbReference>
<evidence type="ECO:0000256" key="3">
    <source>
        <dbReference type="ARBA" id="ARBA00023002"/>
    </source>
</evidence>
<dbReference type="Pfam" id="PF02571">
    <property type="entry name" value="CbiJ"/>
    <property type="match status" value="1"/>
</dbReference>
<dbReference type="GO" id="GO:0009236">
    <property type="term" value="P:cobalamin biosynthetic process"/>
    <property type="evidence" value="ECO:0007669"/>
    <property type="project" value="UniProtKB-UniPathway"/>
</dbReference>
<protein>
    <submittedName>
        <fullName evidence="4">Precorrin-6A reductase</fullName>
        <ecNumber evidence="4">1.3.1.54</ecNumber>
    </submittedName>
</protein>
<sequence>MILLFGGTSDSIKIMETLLEGGCEVTLSVATNYGKIYSKKFKDRVIQSRMDQAEMETYLKDHAIDLVVDATHPFADLVSKNAIAAAQAVGIPYLRFERPLSKADPHIQQVTSLAQACQRAESLWQEKGHGVEDHIYLATGSKTVGDFTQVLGPERLVVRVLPVASVVKHCEAAGLSAGQIHAIKPPYSKALNIELYKKVNAQIMITKESGQAGGMDEKVSAALDRGMDVIEITRPYVAYPEMTHDIDEVLSLSRQLLKEGQSSADDGHSKENLDD</sequence>
<comment type="pathway">
    <text evidence="1">Cofactor biosynthesis; adenosylcobalamin biosynthesis.</text>
</comment>
<keyword evidence="2" id="KW-0169">Cobalamin biosynthesis</keyword>
<keyword evidence="3 4" id="KW-0560">Oxidoreductase</keyword>
<evidence type="ECO:0000313" key="5">
    <source>
        <dbReference type="Proteomes" id="UP000251923"/>
    </source>
</evidence>
<dbReference type="UniPathway" id="UPA00148"/>
<gene>
    <name evidence="4" type="primary">cobK</name>
    <name evidence="4" type="ORF">DBT54_04845</name>
</gene>
<name>A0A2I1L9X8_9LACT</name>
<dbReference type="RefSeq" id="WP_064292664.1">
    <property type="nucleotide sequence ID" value="NZ_JASODG010000003.1"/>
</dbReference>
<proteinExistence type="predicted"/>
<evidence type="ECO:0000256" key="2">
    <source>
        <dbReference type="ARBA" id="ARBA00022573"/>
    </source>
</evidence>
<organism evidence="4 5">
    <name type="scientific">Aerococcus urinae</name>
    <dbReference type="NCBI Taxonomy" id="1376"/>
    <lineage>
        <taxon>Bacteria</taxon>
        <taxon>Bacillati</taxon>
        <taxon>Bacillota</taxon>
        <taxon>Bacilli</taxon>
        <taxon>Lactobacillales</taxon>
        <taxon>Aerococcaceae</taxon>
        <taxon>Aerococcus</taxon>
    </lineage>
</organism>
<dbReference type="Proteomes" id="UP000251923">
    <property type="component" value="Unassembled WGS sequence"/>
</dbReference>
<dbReference type="PROSITE" id="PS51014">
    <property type="entry name" value="COBK_CBIJ"/>
    <property type="match status" value="1"/>
</dbReference>
<comment type="caution">
    <text evidence="4">The sequence shown here is derived from an EMBL/GenBank/DDBJ whole genome shotgun (WGS) entry which is preliminary data.</text>
</comment>
<evidence type="ECO:0000313" key="4">
    <source>
        <dbReference type="EMBL" id="RAV79757.1"/>
    </source>
</evidence>
<dbReference type="InterPro" id="IPR003723">
    <property type="entry name" value="Precorrin-6x_reduct"/>
</dbReference>
<reference evidence="4 5" key="1">
    <citation type="submission" date="2018-04" db="EMBL/GenBank/DDBJ databases">
        <title>Aerococcus urinae genomes.</title>
        <authorList>
            <person name="Hilt E."/>
            <person name="Gilbert N.M."/>
            <person name="Thomas-White K."/>
            <person name="Putonti C."/>
            <person name="Lewis A.L."/>
            <person name="Visck K.L."/>
            <person name="Wolfe A.J."/>
        </authorList>
    </citation>
    <scope>NUCLEOTIDE SEQUENCE [LARGE SCALE GENOMIC DNA]</scope>
    <source>
        <strain evidence="4 5">UMB7480</strain>
    </source>
</reference>
<dbReference type="PANTHER" id="PTHR36925:SF1">
    <property type="entry name" value="COBALT-PRECORRIN-6A REDUCTASE"/>
    <property type="match status" value="1"/>
</dbReference>
<evidence type="ECO:0000256" key="1">
    <source>
        <dbReference type="ARBA" id="ARBA00004953"/>
    </source>
</evidence>
<accession>A0A2I1L9X8</accession>
<dbReference type="EMBL" id="QMHM01000007">
    <property type="protein sequence ID" value="RAV79757.1"/>
    <property type="molecule type" value="Genomic_DNA"/>
</dbReference>
<dbReference type="EC" id="1.3.1.54" evidence="4"/>
<dbReference type="NCBIfam" id="TIGR00715">
    <property type="entry name" value="precor6x_red"/>
    <property type="match status" value="1"/>
</dbReference>
<dbReference type="GeneID" id="86969917"/>
<dbReference type="AlphaFoldDB" id="A0A2I1L9X8"/>
<dbReference type="PANTHER" id="PTHR36925">
    <property type="entry name" value="COBALT-PRECORRIN-6A REDUCTASE"/>
    <property type="match status" value="1"/>
</dbReference>